<feature type="region of interest" description="Disordered" evidence="1">
    <location>
        <begin position="1"/>
        <end position="109"/>
    </location>
</feature>
<dbReference type="Proteomes" id="UP001141434">
    <property type="component" value="Unassembled WGS sequence"/>
</dbReference>
<evidence type="ECO:0000313" key="2">
    <source>
        <dbReference type="EMBL" id="KAJ5101698.1"/>
    </source>
</evidence>
<protein>
    <submittedName>
        <fullName evidence="2">Uncharacterized protein</fullName>
    </submittedName>
</protein>
<feature type="compositionally biased region" description="Basic and acidic residues" evidence="1">
    <location>
        <begin position="322"/>
        <end position="331"/>
    </location>
</feature>
<dbReference type="OrthoDB" id="5206740at2759"/>
<feature type="compositionally biased region" description="Basic residues" evidence="1">
    <location>
        <begin position="256"/>
        <end position="272"/>
    </location>
</feature>
<proteinExistence type="predicted"/>
<dbReference type="GeneID" id="81393670"/>
<dbReference type="EMBL" id="JAPMSZ010000005">
    <property type="protein sequence ID" value="KAJ5101698.1"/>
    <property type="molecule type" value="Genomic_DNA"/>
</dbReference>
<feature type="compositionally biased region" description="Basic residues" evidence="1">
    <location>
        <begin position="302"/>
        <end position="311"/>
    </location>
</feature>
<feature type="region of interest" description="Disordered" evidence="1">
    <location>
        <begin position="183"/>
        <end position="274"/>
    </location>
</feature>
<reference evidence="2" key="1">
    <citation type="submission" date="2022-11" db="EMBL/GenBank/DDBJ databases">
        <authorList>
            <person name="Petersen C."/>
        </authorList>
    </citation>
    <scope>NUCLEOTIDE SEQUENCE</scope>
    <source>
        <strain evidence="2">IBT 34128</strain>
    </source>
</reference>
<feature type="compositionally biased region" description="Basic residues" evidence="1">
    <location>
        <begin position="97"/>
        <end position="109"/>
    </location>
</feature>
<gene>
    <name evidence="2" type="ORF">NUU61_003920</name>
</gene>
<organism evidence="2 3">
    <name type="scientific">Penicillium alfredii</name>
    <dbReference type="NCBI Taxonomy" id="1506179"/>
    <lineage>
        <taxon>Eukaryota</taxon>
        <taxon>Fungi</taxon>
        <taxon>Dikarya</taxon>
        <taxon>Ascomycota</taxon>
        <taxon>Pezizomycotina</taxon>
        <taxon>Eurotiomycetes</taxon>
        <taxon>Eurotiomycetidae</taxon>
        <taxon>Eurotiales</taxon>
        <taxon>Aspergillaceae</taxon>
        <taxon>Penicillium</taxon>
    </lineage>
</organism>
<name>A0A9W9KDF3_9EURO</name>
<feature type="compositionally biased region" description="Low complexity" evidence="1">
    <location>
        <begin position="200"/>
        <end position="214"/>
    </location>
</feature>
<keyword evidence="3" id="KW-1185">Reference proteome</keyword>
<feature type="region of interest" description="Disordered" evidence="1">
    <location>
        <begin position="289"/>
        <end position="346"/>
    </location>
</feature>
<feature type="compositionally biased region" description="Low complexity" evidence="1">
    <location>
        <begin position="233"/>
        <end position="243"/>
    </location>
</feature>
<feature type="compositionally biased region" description="Polar residues" evidence="1">
    <location>
        <begin position="61"/>
        <end position="70"/>
    </location>
</feature>
<feature type="compositionally biased region" description="Polar residues" evidence="1">
    <location>
        <begin position="45"/>
        <end position="54"/>
    </location>
</feature>
<dbReference type="RefSeq" id="XP_056512529.1">
    <property type="nucleotide sequence ID" value="XM_056654502.1"/>
</dbReference>
<accession>A0A9W9KDF3</accession>
<feature type="compositionally biased region" description="Polar residues" evidence="1">
    <location>
        <begin position="1"/>
        <end position="10"/>
    </location>
</feature>
<comment type="caution">
    <text evidence="2">The sequence shown here is derived from an EMBL/GenBank/DDBJ whole genome shotgun (WGS) entry which is preliminary data.</text>
</comment>
<sequence>MCSLSSTEQPVASRPKLTLQTDSLPRTFGSSTTGLSVSFAAGPSVSPTVRNTFKNAYDVASPSTATNSPSKGPGNRFGNSKPSSPFALTPSTPHTHTPSHPHHNHNHHYHSFHYRPYQIPLGVRSILRNSPLDSATRRRSGSISAGGTAPGGPGARRVFFPAKKQVAYRQPLEEEIRTERYTAQHLDLVHEEEEREHKNTTATATTTLPTAAVASDVSPENDSDSDSGRSLSEETISSSSAETSADEDNKNNPTGRSHRASLSKQERKKRRSLRIERQVRAVALLDGLEPSSLGSATPQTRRQGRTKRRREWKWTLGPLDSGSDRTSRPDGSDALSEPRSSTDLQR</sequence>
<evidence type="ECO:0000313" key="3">
    <source>
        <dbReference type="Proteomes" id="UP001141434"/>
    </source>
</evidence>
<feature type="compositionally biased region" description="Polar residues" evidence="1">
    <location>
        <begin position="18"/>
        <end position="36"/>
    </location>
</feature>
<evidence type="ECO:0000256" key="1">
    <source>
        <dbReference type="SAM" id="MobiDB-lite"/>
    </source>
</evidence>
<feature type="region of interest" description="Disordered" evidence="1">
    <location>
        <begin position="133"/>
        <end position="157"/>
    </location>
</feature>
<reference evidence="2" key="2">
    <citation type="journal article" date="2023" name="IMA Fungus">
        <title>Comparative genomic study of the Penicillium genus elucidates a diverse pangenome and 15 lateral gene transfer events.</title>
        <authorList>
            <person name="Petersen C."/>
            <person name="Sorensen T."/>
            <person name="Nielsen M.R."/>
            <person name="Sondergaard T.E."/>
            <person name="Sorensen J.L."/>
            <person name="Fitzpatrick D.A."/>
            <person name="Frisvad J.C."/>
            <person name="Nielsen K.L."/>
        </authorList>
    </citation>
    <scope>NUCLEOTIDE SEQUENCE</scope>
    <source>
        <strain evidence="2">IBT 34128</strain>
    </source>
</reference>
<dbReference type="AlphaFoldDB" id="A0A9W9KDF3"/>